<dbReference type="Proteomes" id="UP000887580">
    <property type="component" value="Unplaced"/>
</dbReference>
<evidence type="ECO:0000313" key="2">
    <source>
        <dbReference type="WBParaSite" id="PS1159_v2.g122.t1"/>
    </source>
</evidence>
<protein>
    <submittedName>
        <fullName evidence="2">Uncharacterized protein</fullName>
    </submittedName>
</protein>
<accession>A0AC35EZA1</accession>
<dbReference type="WBParaSite" id="PS1159_v2.g122.t1">
    <property type="protein sequence ID" value="PS1159_v2.g122.t1"/>
    <property type="gene ID" value="PS1159_v2.g122"/>
</dbReference>
<organism evidence="1 2">
    <name type="scientific">Panagrolaimus sp. PS1159</name>
    <dbReference type="NCBI Taxonomy" id="55785"/>
    <lineage>
        <taxon>Eukaryota</taxon>
        <taxon>Metazoa</taxon>
        <taxon>Ecdysozoa</taxon>
        <taxon>Nematoda</taxon>
        <taxon>Chromadorea</taxon>
        <taxon>Rhabditida</taxon>
        <taxon>Tylenchina</taxon>
        <taxon>Panagrolaimomorpha</taxon>
        <taxon>Panagrolaimoidea</taxon>
        <taxon>Panagrolaimidae</taxon>
        <taxon>Panagrolaimus</taxon>
    </lineage>
</organism>
<name>A0AC35EZA1_9BILA</name>
<sequence length="267" mass="30572">MASTATNISYVPQQYSQDQQQQYFPRQRPLHHIIPIRPYPPEFNQTTFIRTNNNNNSNPLNLPQSFRARWIFPSQMYGYNFTLSQSYGFVRGEYRNSPTIQYSQMPMNIQPQQQQQPPPSLEIPPWHVRFMSESSAHLTSEYRSSPTIQYPQMPMNIQPQQQQPPSLGIPPWHVRFMSGSSAHLTSGIPLYFPPPVPVPPPPLPLPIPLPVPPPPAKHFIQNHNNNNNNFQQLIDSNASEANVEKRNENSTPATINTNLNSKGLLIF</sequence>
<reference evidence="2" key="1">
    <citation type="submission" date="2022-11" db="UniProtKB">
        <authorList>
            <consortium name="WormBaseParasite"/>
        </authorList>
    </citation>
    <scope>IDENTIFICATION</scope>
</reference>
<proteinExistence type="predicted"/>
<evidence type="ECO:0000313" key="1">
    <source>
        <dbReference type="Proteomes" id="UP000887580"/>
    </source>
</evidence>